<dbReference type="GO" id="GO:0008168">
    <property type="term" value="F:methyltransferase activity"/>
    <property type="evidence" value="ECO:0007669"/>
    <property type="project" value="UniProtKB-KW"/>
</dbReference>
<dbReference type="SUPFAM" id="SSF53335">
    <property type="entry name" value="S-adenosyl-L-methionine-dependent methyltransferases"/>
    <property type="match status" value="1"/>
</dbReference>
<dbReference type="Gene3D" id="2.30.130.10">
    <property type="entry name" value="PUA domain"/>
    <property type="match status" value="1"/>
</dbReference>
<comment type="caution">
    <text evidence="6">The sequence shown here is derived from an EMBL/GenBank/DDBJ whole genome shotgun (WGS) entry which is preliminary data.</text>
</comment>
<dbReference type="GO" id="GO:0003723">
    <property type="term" value="F:RNA binding"/>
    <property type="evidence" value="ECO:0007669"/>
    <property type="project" value="InterPro"/>
</dbReference>
<dbReference type="SUPFAM" id="SSF88697">
    <property type="entry name" value="PUA domain-like"/>
    <property type="match status" value="1"/>
</dbReference>
<dbReference type="CDD" id="cd11572">
    <property type="entry name" value="RlmI_M_like"/>
    <property type="match status" value="1"/>
</dbReference>
<dbReference type="PANTHER" id="PTHR43042:SF3">
    <property type="entry name" value="RIBOSOMAL RNA LARGE SUBUNIT METHYLTRANSFERASE YWBD-RELATED"/>
    <property type="match status" value="1"/>
</dbReference>
<evidence type="ECO:0000259" key="5">
    <source>
        <dbReference type="Pfam" id="PF17785"/>
    </source>
</evidence>
<feature type="domain" description="S-adenosylmethionine-dependent methyltransferase" evidence="4">
    <location>
        <begin position="169"/>
        <end position="344"/>
    </location>
</feature>
<evidence type="ECO:0000259" key="4">
    <source>
        <dbReference type="Pfam" id="PF10672"/>
    </source>
</evidence>
<dbReference type="EC" id="2.1.1.191" evidence="6"/>
<evidence type="ECO:0000256" key="2">
    <source>
        <dbReference type="ARBA" id="ARBA00022679"/>
    </source>
</evidence>
<dbReference type="GO" id="GO:0032259">
    <property type="term" value="P:methylation"/>
    <property type="evidence" value="ECO:0007669"/>
    <property type="project" value="UniProtKB-KW"/>
</dbReference>
<dbReference type="Pfam" id="PF17785">
    <property type="entry name" value="PUA_3"/>
    <property type="match status" value="1"/>
</dbReference>
<proteinExistence type="predicted"/>
<dbReference type="Proteomes" id="UP000269220">
    <property type="component" value="Unassembled WGS sequence"/>
</dbReference>
<sequence length="387" mass="43720">MNRIRVNKRVEKKLSKGLVLLEASDLENISLKDQEVEVHSQDGNFLGTAYLSLQNKGLGWFVSTDKVTFNQAFFEALFRQAKEKRSAYYQDDLTTAFRLFNQEGDGFGGLTVDLYGDYAAFSWYNSYVYQIRKVISEAFRQVFPEVLGTYEKIRFKGLDYESAHVYGQEAPDFFTVLENGVLYQVFMNDGLMTGIFLDQHEVRGSLVDGLAMGKSLLNMFSYTAAFSVAAAMGGASQTTSVDLAKRSRELSQAHFQANGISTDDHRFIVMDVFEYFKYAKRKGLTYDVIVLDPPSFARNKKQTFSVAKDYHKLISQSLEILNPGGIIIASTNAANVSRQKFTEQIDKGFAGRSYQILNKYGLPADFAYNKKDESSNYLKVISMKVSK</sequence>
<evidence type="ECO:0000313" key="6">
    <source>
        <dbReference type="EMBL" id="RSK20955.1"/>
    </source>
</evidence>
<gene>
    <name evidence="6" type="primary">rlmI</name>
    <name evidence="6" type="ORF">D8800_07915</name>
</gene>
<dbReference type="PANTHER" id="PTHR43042">
    <property type="entry name" value="SAM-DEPENDENT METHYLTRANSFERASE"/>
    <property type="match status" value="1"/>
</dbReference>
<dbReference type="InterPro" id="IPR036974">
    <property type="entry name" value="PUA_sf"/>
</dbReference>
<dbReference type="AlphaFoldDB" id="A0A428ITF4"/>
<evidence type="ECO:0000256" key="3">
    <source>
        <dbReference type="ARBA" id="ARBA00022691"/>
    </source>
</evidence>
<accession>A0A428ITF4</accession>
<reference evidence="6 7" key="1">
    <citation type="submission" date="2018-11" db="EMBL/GenBank/DDBJ databases">
        <title>Species Designations Belie Phenotypic and Genotypic Heterogeneity in Oral Streptococci.</title>
        <authorList>
            <person name="Velsko I."/>
        </authorList>
    </citation>
    <scope>NUCLEOTIDE SEQUENCE [LARGE SCALE GENOMIC DNA]</scope>
    <source>
        <strain evidence="6 7">BCC05</strain>
    </source>
</reference>
<dbReference type="Gene3D" id="3.30.750.80">
    <property type="entry name" value="RNA methyltransferase domain (HRMD) like"/>
    <property type="match status" value="1"/>
</dbReference>
<name>A0A428ITF4_STROR</name>
<dbReference type="RefSeq" id="WP_185776125.1">
    <property type="nucleotide sequence ID" value="NZ_RMVN01000011.1"/>
</dbReference>
<dbReference type="InterPro" id="IPR015947">
    <property type="entry name" value="PUA-like_sf"/>
</dbReference>
<dbReference type="Gene3D" id="3.40.50.150">
    <property type="entry name" value="Vaccinia Virus protein VP39"/>
    <property type="match status" value="1"/>
</dbReference>
<dbReference type="EMBL" id="RMVN01000011">
    <property type="protein sequence ID" value="RSK20955.1"/>
    <property type="molecule type" value="Genomic_DNA"/>
</dbReference>
<keyword evidence="1 6" id="KW-0489">Methyltransferase</keyword>
<dbReference type="CDD" id="cd02440">
    <property type="entry name" value="AdoMet_MTases"/>
    <property type="match status" value="1"/>
</dbReference>
<dbReference type="InterPro" id="IPR029063">
    <property type="entry name" value="SAM-dependent_MTases_sf"/>
</dbReference>
<protein>
    <submittedName>
        <fullName evidence="6">Ribosomal RNA large subunit methyltransferase I</fullName>
        <ecNumber evidence="6">2.1.1.191</ecNumber>
    </submittedName>
</protein>
<dbReference type="InterPro" id="IPR019614">
    <property type="entry name" value="SAM-dep_methyl-trfase"/>
</dbReference>
<dbReference type="InterPro" id="IPR041532">
    <property type="entry name" value="RlmI-like_PUA"/>
</dbReference>
<organism evidence="6 7">
    <name type="scientific">Streptococcus oralis</name>
    <dbReference type="NCBI Taxonomy" id="1303"/>
    <lineage>
        <taxon>Bacteria</taxon>
        <taxon>Bacillati</taxon>
        <taxon>Bacillota</taxon>
        <taxon>Bacilli</taxon>
        <taxon>Lactobacillales</taxon>
        <taxon>Streptococcaceae</taxon>
        <taxon>Streptococcus</taxon>
    </lineage>
</organism>
<keyword evidence="2 6" id="KW-0808">Transferase</keyword>
<feature type="domain" description="RlmI-like PUA" evidence="5">
    <location>
        <begin position="4"/>
        <end position="63"/>
    </location>
</feature>
<evidence type="ECO:0000256" key="1">
    <source>
        <dbReference type="ARBA" id="ARBA00022603"/>
    </source>
</evidence>
<evidence type="ECO:0000313" key="7">
    <source>
        <dbReference type="Proteomes" id="UP000269220"/>
    </source>
</evidence>
<keyword evidence="3" id="KW-0949">S-adenosyl-L-methionine</keyword>
<dbReference type="Pfam" id="PF10672">
    <property type="entry name" value="Methyltrans_SAM"/>
    <property type="match status" value="1"/>
</dbReference>